<keyword evidence="9" id="KW-0963">Cytoplasm</keyword>
<evidence type="ECO:0000313" key="10">
    <source>
        <dbReference type="EMBL" id="MTD13181.1"/>
    </source>
</evidence>
<protein>
    <recommendedName>
        <fullName evidence="9">Endoribonuclease YbeY</fullName>
        <ecNumber evidence="9">3.1.-.-</ecNumber>
    </recommendedName>
</protein>
<feature type="binding site" evidence="9">
    <location>
        <position position="128"/>
    </location>
    <ligand>
        <name>Zn(2+)</name>
        <dbReference type="ChEBI" id="CHEBI:29105"/>
        <note>catalytic</note>
    </ligand>
</feature>
<feature type="binding site" evidence="9">
    <location>
        <position position="118"/>
    </location>
    <ligand>
        <name>Zn(2+)</name>
        <dbReference type="ChEBI" id="CHEBI:29105"/>
        <note>catalytic</note>
    </ligand>
</feature>
<sequence>MTIEVANESGVEVDETSLIAVSRFALDRMGINALAELSLLLVDVEAMTDLHVKWMDEPGPTDVMSFPMDELDTARRPDESGPGPALLGDVVLCPAVATDQASQAGHSLDDELHLLTVHGILHLLGYDHAEPAEEREMFRLQNDLLDGWRENRADAERRRRLTEVDAAVLDAAEMGAPAPARGPGES</sequence>
<keyword evidence="6 9" id="KW-0255">Endonuclease</keyword>
<evidence type="ECO:0000256" key="6">
    <source>
        <dbReference type="ARBA" id="ARBA00022759"/>
    </source>
</evidence>
<dbReference type="AlphaFoldDB" id="A0A7K1FGE2"/>
<dbReference type="PROSITE" id="PS01306">
    <property type="entry name" value="UPF0054"/>
    <property type="match status" value="1"/>
</dbReference>
<dbReference type="GO" id="GO:0004222">
    <property type="term" value="F:metalloendopeptidase activity"/>
    <property type="evidence" value="ECO:0007669"/>
    <property type="project" value="InterPro"/>
</dbReference>
<keyword evidence="11" id="KW-1185">Reference proteome</keyword>
<evidence type="ECO:0000256" key="2">
    <source>
        <dbReference type="ARBA" id="ARBA00022517"/>
    </source>
</evidence>
<comment type="cofactor">
    <cofactor evidence="9">
        <name>Zn(2+)</name>
        <dbReference type="ChEBI" id="CHEBI:29105"/>
    </cofactor>
    <text evidence="9">Binds 1 zinc ion.</text>
</comment>
<name>A0A7K1FGE2_9ACTN</name>
<comment type="subcellular location">
    <subcellularLocation>
        <location evidence="9">Cytoplasm</location>
    </subcellularLocation>
</comment>
<keyword evidence="5 9" id="KW-0479">Metal-binding</keyword>
<dbReference type="PANTHER" id="PTHR46986:SF1">
    <property type="entry name" value="ENDORIBONUCLEASE YBEY, CHLOROPLASTIC"/>
    <property type="match status" value="1"/>
</dbReference>
<dbReference type="EC" id="3.1.-.-" evidence="9"/>
<dbReference type="NCBIfam" id="TIGR00043">
    <property type="entry name" value="rRNA maturation RNase YbeY"/>
    <property type="match status" value="1"/>
</dbReference>
<keyword evidence="2 9" id="KW-0690">Ribosome biogenesis</keyword>
<dbReference type="EMBL" id="WLYK01000001">
    <property type="protein sequence ID" value="MTD13181.1"/>
    <property type="molecule type" value="Genomic_DNA"/>
</dbReference>
<evidence type="ECO:0000256" key="7">
    <source>
        <dbReference type="ARBA" id="ARBA00022801"/>
    </source>
</evidence>
<keyword evidence="3 9" id="KW-0698">rRNA processing</keyword>
<evidence type="ECO:0000256" key="3">
    <source>
        <dbReference type="ARBA" id="ARBA00022552"/>
    </source>
</evidence>
<evidence type="ECO:0000256" key="1">
    <source>
        <dbReference type="ARBA" id="ARBA00010875"/>
    </source>
</evidence>
<dbReference type="SUPFAM" id="SSF55486">
    <property type="entry name" value="Metalloproteases ('zincins'), catalytic domain"/>
    <property type="match status" value="1"/>
</dbReference>
<dbReference type="RefSeq" id="WP_154767087.1">
    <property type="nucleotide sequence ID" value="NZ_WLYK01000001.1"/>
</dbReference>
<evidence type="ECO:0000256" key="8">
    <source>
        <dbReference type="ARBA" id="ARBA00022833"/>
    </source>
</evidence>
<dbReference type="HAMAP" id="MF_00009">
    <property type="entry name" value="Endoribonucl_YbeY"/>
    <property type="match status" value="1"/>
</dbReference>
<dbReference type="Pfam" id="PF02130">
    <property type="entry name" value="YbeY"/>
    <property type="match status" value="1"/>
</dbReference>
<dbReference type="GO" id="GO:0008270">
    <property type="term" value="F:zinc ion binding"/>
    <property type="evidence" value="ECO:0007669"/>
    <property type="project" value="UniProtKB-UniRule"/>
</dbReference>
<evidence type="ECO:0000313" key="11">
    <source>
        <dbReference type="Proteomes" id="UP000460221"/>
    </source>
</evidence>
<dbReference type="GO" id="GO:0006364">
    <property type="term" value="P:rRNA processing"/>
    <property type="evidence" value="ECO:0007669"/>
    <property type="project" value="UniProtKB-UniRule"/>
</dbReference>
<gene>
    <name evidence="9 10" type="primary">ybeY</name>
    <name evidence="10" type="ORF">GIS00_04370</name>
</gene>
<comment type="function">
    <text evidence="9">Single strand-specific metallo-endoribonuclease involved in late-stage 70S ribosome quality control and in maturation of the 3' terminus of the 16S rRNA.</text>
</comment>
<evidence type="ECO:0000256" key="5">
    <source>
        <dbReference type="ARBA" id="ARBA00022723"/>
    </source>
</evidence>
<dbReference type="InterPro" id="IPR002036">
    <property type="entry name" value="YbeY"/>
</dbReference>
<comment type="similarity">
    <text evidence="1 9">Belongs to the endoribonuclease YbeY family.</text>
</comment>
<reference evidence="10 11" key="1">
    <citation type="submission" date="2019-11" db="EMBL/GenBank/DDBJ databases">
        <authorList>
            <person name="Jiang L.-Q."/>
        </authorList>
    </citation>
    <scope>NUCLEOTIDE SEQUENCE [LARGE SCALE GENOMIC DNA]</scope>
    <source>
        <strain evidence="10 11">YIM 132087</strain>
    </source>
</reference>
<keyword evidence="7 9" id="KW-0378">Hydrolase</keyword>
<feature type="binding site" evidence="9">
    <location>
        <position position="122"/>
    </location>
    <ligand>
        <name>Zn(2+)</name>
        <dbReference type="ChEBI" id="CHEBI:29105"/>
        <note>catalytic</note>
    </ligand>
</feature>
<dbReference type="GO" id="GO:0005737">
    <property type="term" value="C:cytoplasm"/>
    <property type="evidence" value="ECO:0007669"/>
    <property type="project" value="UniProtKB-SubCell"/>
</dbReference>
<evidence type="ECO:0000256" key="9">
    <source>
        <dbReference type="HAMAP-Rule" id="MF_00009"/>
    </source>
</evidence>
<comment type="caution">
    <text evidence="10">The sequence shown here is derived from an EMBL/GenBank/DDBJ whole genome shotgun (WGS) entry which is preliminary data.</text>
</comment>
<dbReference type="PANTHER" id="PTHR46986">
    <property type="entry name" value="ENDORIBONUCLEASE YBEY, CHLOROPLASTIC"/>
    <property type="match status" value="1"/>
</dbReference>
<evidence type="ECO:0000256" key="4">
    <source>
        <dbReference type="ARBA" id="ARBA00022722"/>
    </source>
</evidence>
<dbReference type="InterPro" id="IPR023091">
    <property type="entry name" value="MetalPrtase_cat_dom_sf_prd"/>
</dbReference>
<dbReference type="GO" id="GO:0004521">
    <property type="term" value="F:RNA endonuclease activity"/>
    <property type="evidence" value="ECO:0007669"/>
    <property type="project" value="UniProtKB-UniRule"/>
</dbReference>
<dbReference type="Proteomes" id="UP000460221">
    <property type="component" value="Unassembled WGS sequence"/>
</dbReference>
<accession>A0A7K1FGE2</accession>
<organism evidence="10 11">
    <name type="scientific">Nakamurella alba</name>
    <dbReference type="NCBI Taxonomy" id="2665158"/>
    <lineage>
        <taxon>Bacteria</taxon>
        <taxon>Bacillati</taxon>
        <taxon>Actinomycetota</taxon>
        <taxon>Actinomycetes</taxon>
        <taxon>Nakamurellales</taxon>
        <taxon>Nakamurellaceae</taxon>
        <taxon>Nakamurella</taxon>
    </lineage>
</organism>
<proteinExistence type="inferred from homology"/>
<dbReference type="Gene3D" id="3.40.390.30">
    <property type="entry name" value="Metalloproteases ('zincins'), catalytic domain"/>
    <property type="match status" value="1"/>
</dbReference>
<keyword evidence="4 9" id="KW-0540">Nuclease</keyword>
<dbReference type="InterPro" id="IPR020549">
    <property type="entry name" value="YbeY_CS"/>
</dbReference>
<keyword evidence="8 9" id="KW-0862">Zinc</keyword>